<comment type="caution">
    <text evidence="1">The sequence shown here is derived from an EMBL/GenBank/DDBJ whole genome shotgun (WGS) entry which is preliminary data.</text>
</comment>
<organism evidence="1 2">
    <name type="scientific">Acanthopleuribacter pedis</name>
    <dbReference type="NCBI Taxonomy" id="442870"/>
    <lineage>
        <taxon>Bacteria</taxon>
        <taxon>Pseudomonadati</taxon>
        <taxon>Acidobacteriota</taxon>
        <taxon>Holophagae</taxon>
        <taxon>Acanthopleuribacterales</taxon>
        <taxon>Acanthopleuribacteraceae</taxon>
        <taxon>Acanthopleuribacter</taxon>
    </lineage>
</organism>
<sequence>MRLIILILLGLTAMCTQTPSEKNRVSIHREIVAVDSLLDVFEVVRAVPLADSVLEFIPDVSKVLAHSDGDLFIGDFKASQLVRTNGNGELLHAYIVQGEGPGEISTLRDFTITGDQVVIFGAYKAVVFSIAGDLLHERKYSGQNDITALMPGVACGDLYYVQIGDGRLKGLLENTTVSSEVHFTDDRLDLLPFSPTQPMGCHNDDLFITDNFDLTLYRYTEGQRTDFVLAPSEVDFSGLVPNERNKSQKMRLYSERLRMVNRWEYVFSTGQELCLIRVDFSKNATYVGFFKDDELVEYGPLNFLRTEGTSDNPLALNDIVGSAGGDLIGYTTDHEALSFLAEKGYSDGAKPQLVFLQVNRGGE</sequence>
<dbReference type="EMBL" id="JAFREP010000029">
    <property type="protein sequence ID" value="MBO1321976.1"/>
    <property type="molecule type" value="Genomic_DNA"/>
</dbReference>
<dbReference type="AlphaFoldDB" id="A0A8J7QAP2"/>
<proteinExistence type="predicted"/>
<dbReference type="Proteomes" id="UP000664417">
    <property type="component" value="Unassembled WGS sequence"/>
</dbReference>
<accession>A0A8J7QAP2</accession>
<evidence type="ECO:0008006" key="3">
    <source>
        <dbReference type="Google" id="ProtNLM"/>
    </source>
</evidence>
<dbReference type="RefSeq" id="WP_207861948.1">
    <property type="nucleotide sequence ID" value="NZ_JAFREP010000029.1"/>
</dbReference>
<keyword evidence="2" id="KW-1185">Reference proteome</keyword>
<protein>
    <recommendedName>
        <fullName evidence="3">6-bladed beta-propeller</fullName>
    </recommendedName>
</protein>
<gene>
    <name evidence="1" type="ORF">J3U88_26075</name>
</gene>
<evidence type="ECO:0000313" key="1">
    <source>
        <dbReference type="EMBL" id="MBO1321976.1"/>
    </source>
</evidence>
<reference evidence="1" key="1">
    <citation type="submission" date="2021-03" db="EMBL/GenBank/DDBJ databases">
        <authorList>
            <person name="Wang G."/>
        </authorList>
    </citation>
    <scope>NUCLEOTIDE SEQUENCE</scope>
    <source>
        <strain evidence="1">KCTC 12899</strain>
    </source>
</reference>
<evidence type="ECO:0000313" key="2">
    <source>
        <dbReference type="Proteomes" id="UP000664417"/>
    </source>
</evidence>
<name>A0A8J7QAP2_9BACT</name>